<dbReference type="PANTHER" id="PTHR22589">
    <property type="entry name" value="CARNITINE O-ACYLTRANSFERASE"/>
    <property type="match status" value="1"/>
</dbReference>
<proteinExistence type="predicted"/>
<dbReference type="Proteomes" id="UP000826195">
    <property type="component" value="Unassembled WGS sequence"/>
</dbReference>
<dbReference type="AlphaFoldDB" id="A0AAV7IQN3"/>
<organism evidence="5 6">
    <name type="scientific">Cotesia glomerata</name>
    <name type="common">Lepidopteran parasitic wasp</name>
    <name type="synonym">Apanteles glomeratus</name>
    <dbReference type="NCBI Taxonomy" id="32391"/>
    <lineage>
        <taxon>Eukaryota</taxon>
        <taxon>Metazoa</taxon>
        <taxon>Ecdysozoa</taxon>
        <taxon>Arthropoda</taxon>
        <taxon>Hexapoda</taxon>
        <taxon>Insecta</taxon>
        <taxon>Pterygota</taxon>
        <taxon>Neoptera</taxon>
        <taxon>Endopterygota</taxon>
        <taxon>Hymenoptera</taxon>
        <taxon>Apocrita</taxon>
        <taxon>Ichneumonoidea</taxon>
        <taxon>Braconidae</taxon>
        <taxon>Microgastrinae</taxon>
        <taxon>Cotesia</taxon>
    </lineage>
</organism>
<protein>
    <recommendedName>
        <fullName evidence="4">Choline/carnitine acyltransferase domain-containing protein</fullName>
    </recommendedName>
</protein>
<dbReference type="Pfam" id="PF00755">
    <property type="entry name" value="Carn_acyltransf"/>
    <property type="match status" value="1"/>
</dbReference>
<feature type="domain" description="Choline/carnitine acyltransferase" evidence="4">
    <location>
        <begin position="126"/>
        <end position="184"/>
    </location>
</feature>
<comment type="caution">
    <text evidence="5">The sequence shown here is derived from an EMBL/GenBank/DDBJ whole genome shotgun (WGS) entry which is preliminary data.</text>
</comment>
<dbReference type="InterPro" id="IPR039551">
    <property type="entry name" value="Cho/carn_acyl_trans"/>
</dbReference>
<evidence type="ECO:0000313" key="6">
    <source>
        <dbReference type="Proteomes" id="UP000826195"/>
    </source>
</evidence>
<evidence type="ECO:0000313" key="5">
    <source>
        <dbReference type="EMBL" id="KAH0554960.1"/>
    </source>
</evidence>
<dbReference type="GO" id="GO:0016747">
    <property type="term" value="F:acyltransferase activity, transferring groups other than amino-acyl groups"/>
    <property type="evidence" value="ECO:0007669"/>
    <property type="project" value="UniProtKB-ARBA"/>
</dbReference>
<evidence type="ECO:0000256" key="2">
    <source>
        <dbReference type="ARBA" id="ARBA00023315"/>
    </source>
</evidence>
<dbReference type="InterPro" id="IPR042572">
    <property type="entry name" value="Carn_acyl_trans_N"/>
</dbReference>
<dbReference type="InterPro" id="IPR000542">
    <property type="entry name" value="Carn_acyl_trans"/>
</dbReference>
<sequence length="189" mass="21965">MEYINIKVDEVPKCWLEVSSDQQNRLLVRGTLLKAKGELVNEACDRRLHIRLARGEASFATGHASFLDSFFLYFTIEHALSYLELRVLRVDGYPATVRQQLPINIYAMIIMIRHWSFQKDEPLPSLPVPHLETTMQKYLAQVEAISPTHLDRARILVRQFLSGPGPKLQQKLLERRQTTANWLRKRSQL</sequence>
<accession>A0AAV7IQN3</accession>
<comment type="pathway">
    <text evidence="1">Lipid metabolism; fatty acid beta-oxidation.</text>
</comment>
<name>A0AAV7IQN3_COTGL</name>
<dbReference type="SUPFAM" id="SSF52777">
    <property type="entry name" value="CoA-dependent acyltransferases"/>
    <property type="match status" value="1"/>
</dbReference>
<evidence type="ECO:0000259" key="4">
    <source>
        <dbReference type="Pfam" id="PF00755"/>
    </source>
</evidence>
<keyword evidence="2" id="KW-0012">Acyltransferase</keyword>
<keyword evidence="6" id="KW-1185">Reference proteome</keyword>
<comment type="catalytic activity">
    <reaction evidence="3">
        <text>4,8-dimethylnonanoyl-CoA + (R)-carnitine = O-4,8-dimethylnonanoyl-(R)-carnitine + CoA</text>
        <dbReference type="Rhea" id="RHEA:44860"/>
        <dbReference type="ChEBI" id="CHEBI:16347"/>
        <dbReference type="ChEBI" id="CHEBI:57287"/>
        <dbReference type="ChEBI" id="CHEBI:77061"/>
        <dbReference type="ChEBI" id="CHEBI:84654"/>
    </reaction>
</comment>
<evidence type="ECO:0000256" key="1">
    <source>
        <dbReference type="ARBA" id="ARBA00005005"/>
    </source>
</evidence>
<evidence type="ECO:0000256" key="3">
    <source>
        <dbReference type="ARBA" id="ARBA00048999"/>
    </source>
</evidence>
<reference evidence="5 6" key="1">
    <citation type="journal article" date="2021" name="J. Hered.">
        <title>A chromosome-level genome assembly of the parasitoid wasp, Cotesia glomerata (Hymenoptera: Braconidae).</title>
        <authorList>
            <person name="Pinto B.J."/>
            <person name="Weis J.J."/>
            <person name="Gamble T."/>
            <person name="Ode P.J."/>
            <person name="Paul R."/>
            <person name="Zaspel J.M."/>
        </authorList>
    </citation>
    <scope>NUCLEOTIDE SEQUENCE [LARGE SCALE GENOMIC DNA]</scope>
    <source>
        <strain evidence="5">CgM1</strain>
    </source>
</reference>
<gene>
    <name evidence="5" type="ORF">KQX54_014165</name>
</gene>
<keyword evidence="2" id="KW-0808">Transferase</keyword>
<dbReference type="EMBL" id="JAHXZJ010001119">
    <property type="protein sequence ID" value="KAH0554960.1"/>
    <property type="molecule type" value="Genomic_DNA"/>
</dbReference>
<dbReference type="Gene3D" id="1.10.275.20">
    <property type="entry name" value="Choline/Carnitine o-acyltransferase"/>
    <property type="match status" value="1"/>
</dbReference>